<dbReference type="Proteomes" id="UP001085076">
    <property type="component" value="Miscellaneous, Linkage group lg04"/>
</dbReference>
<dbReference type="GO" id="GO:0009451">
    <property type="term" value="P:RNA modification"/>
    <property type="evidence" value="ECO:0007669"/>
    <property type="project" value="InterPro"/>
</dbReference>
<dbReference type="GO" id="GO:0003723">
    <property type="term" value="F:RNA binding"/>
    <property type="evidence" value="ECO:0007669"/>
    <property type="project" value="InterPro"/>
</dbReference>
<reference evidence="1" key="1">
    <citation type="submission" date="2021-03" db="EMBL/GenBank/DDBJ databases">
        <authorList>
            <person name="Li Z."/>
            <person name="Yang C."/>
        </authorList>
    </citation>
    <scope>NUCLEOTIDE SEQUENCE</scope>
    <source>
        <strain evidence="1">Dzin_1.0</strain>
        <tissue evidence="1">Leaf</tissue>
    </source>
</reference>
<gene>
    <name evidence="1" type="ORF">J5N97_016248</name>
</gene>
<protein>
    <submittedName>
        <fullName evidence="1">Uncharacterized protein</fullName>
    </submittedName>
</protein>
<dbReference type="AlphaFoldDB" id="A0A9D5HFG1"/>
<accession>A0A9D5HFG1</accession>
<dbReference type="PANTHER" id="PTHR47926">
    <property type="entry name" value="PENTATRICOPEPTIDE REPEAT-CONTAINING PROTEIN"/>
    <property type="match status" value="1"/>
</dbReference>
<dbReference type="PANTHER" id="PTHR47926:SF533">
    <property type="entry name" value="DYW DOMAIN-CONTAINING PROTEIN"/>
    <property type="match status" value="1"/>
</dbReference>
<name>A0A9D5HFG1_9LILI</name>
<comment type="caution">
    <text evidence="1">The sequence shown here is derived from an EMBL/GenBank/DDBJ whole genome shotgun (WGS) entry which is preliminary data.</text>
</comment>
<sequence>MYSKYGDLGSALRVFSLIPMRNEVSRTATITGCVLCVETIACHWTYSEGWHEFDSEPRVVAALMVMYCRFEQAFQLALFVFEQEEFKDIVIWSSMMVNSSRNGYYFRTMELFDQKDEERWYQTNFCDYCQGLALLRRPVTLCWQCLQPVLVCCQRITGKEYTATF</sequence>
<evidence type="ECO:0000313" key="1">
    <source>
        <dbReference type="EMBL" id="KAJ0974283.1"/>
    </source>
</evidence>
<proteinExistence type="predicted"/>
<dbReference type="InterPro" id="IPR046960">
    <property type="entry name" value="PPR_At4g14850-like_plant"/>
</dbReference>
<keyword evidence="2" id="KW-1185">Reference proteome</keyword>
<dbReference type="EMBL" id="JAGGNH010000004">
    <property type="protein sequence ID" value="KAJ0974283.1"/>
    <property type="molecule type" value="Genomic_DNA"/>
</dbReference>
<reference evidence="1" key="2">
    <citation type="journal article" date="2022" name="Hortic Res">
        <title>The genome of Dioscorea zingiberensis sheds light on the biosynthesis, origin and evolution of the medicinally important diosgenin saponins.</title>
        <authorList>
            <person name="Li Y."/>
            <person name="Tan C."/>
            <person name="Li Z."/>
            <person name="Guo J."/>
            <person name="Li S."/>
            <person name="Chen X."/>
            <person name="Wang C."/>
            <person name="Dai X."/>
            <person name="Yang H."/>
            <person name="Song W."/>
            <person name="Hou L."/>
            <person name="Xu J."/>
            <person name="Tong Z."/>
            <person name="Xu A."/>
            <person name="Yuan X."/>
            <person name="Wang W."/>
            <person name="Yang Q."/>
            <person name="Chen L."/>
            <person name="Sun Z."/>
            <person name="Wang K."/>
            <person name="Pan B."/>
            <person name="Chen J."/>
            <person name="Bao Y."/>
            <person name="Liu F."/>
            <person name="Qi X."/>
            <person name="Gang D.R."/>
            <person name="Wen J."/>
            <person name="Li J."/>
        </authorList>
    </citation>
    <scope>NUCLEOTIDE SEQUENCE</scope>
    <source>
        <strain evidence="1">Dzin_1.0</strain>
    </source>
</reference>
<evidence type="ECO:0000313" key="2">
    <source>
        <dbReference type="Proteomes" id="UP001085076"/>
    </source>
</evidence>
<organism evidence="1 2">
    <name type="scientific">Dioscorea zingiberensis</name>
    <dbReference type="NCBI Taxonomy" id="325984"/>
    <lineage>
        <taxon>Eukaryota</taxon>
        <taxon>Viridiplantae</taxon>
        <taxon>Streptophyta</taxon>
        <taxon>Embryophyta</taxon>
        <taxon>Tracheophyta</taxon>
        <taxon>Spermatophyta</taxon>
        <taxon>Magnoliopsida</taxon>
        <taxon>Liliopsida</taxon>
        <taxon>Dioscoreales</taxon>
        <taxon>Dioscoreaceae</taxon>
        <taxon>Dioscorea</taxon>
    </lineage>
</organism>